<name>A0A2V1DYE9_9PLEO</name>
<protein>
    <submittedName>
        <fullName evidence="2">Uncharacterized protein</fullName>
    </submittedName>
</protein>
<accession>A0A2V1DYE9</accession>
<keyword evidence="1" id="KW-0812">Transmembrane</keyword>
<reference evidence="2 3" key="1">
    <citation type="journal article" date="2018" name="Sci. Rep.">
        <title>Comparative genomics provides insights into the lifestyle and reveals functional heterogeneity of dark septate endophytic fungi.</title>
        <authorList>
            <person name="Knapp D.G."/>
            <person name="Nemeth J.B."/>
            <person name="Barry K."/>
            <person name="Hainaut M."/>
            <person name="Henrissat B."/>
            <person name="Johnson J."/>
            <person name="Kuo A."/>
            <person name="Lim J.H.P."/>
            <person name="Lipzen A."/>
            <person name="Nolan M."/>
            <person name="Ohm R.A."/>
            <person name="Tamas L."/>
            <person name="Grigoriev I.V."/>
            <person name="Spatafora J.W."/>
            <person name="Nagy L.G."/>
            <person name="Kovacs G.M."/>
        </authorList>
    </citation>
    <scope>NUCLEOTIDE SEQUENCE [LARGE SCALE GENOMIC DNA]</scope>
    <source>
        <strain evidence="2 3">DSE2036</strain>
    </source>
</reference>
<proteinExistence type="predicted"/>
<keyword evidence="1" id="KW-0472">Membrane</keyword>
<dbReference type="AlphaFoldDB" id="A0A2V1DYE9"/>
<gene>
    <name evidence="2" type="ORF">DM02DRAFT_258212</name>
</gene>
<dbReference type="EMBL" id="KZ805332">
    <property type="protein sequence ID" value="PVI03393.1"/>
    <property type="molecule type" value="Genomic_DNA"/>
</dbReference>
<keyword evidence="3" id="KW-1185">Reference proteome</keyword>
<feature type="transmembrane region" description="Helical" evidence="1">
    <location>
        <begin position="54"/>
        <end position="78"/>
    </location>
</feature>
<keyword evidence="1" id="KW-1133">Transmembrane helix</keyword>
<evidence type="ECO:0000313" key="2">
    <source>
        <dbReference type="EMBL" id="PVI03393.1"/>
    </source>
</evidence>
<organism evidence="2 3">
    <name type="scientific">Periconia macrospinosa</name>
    <dbReference type="NCBI Taxonomy" id="97972"/>
    <lineage>
        <taxon>Eukaryota</taxon>
        <taxon>Fungi</taxon>
        <taxon>Dikarya</taxon>
        <taxon>Ascomycota</taxon>
        <taxon>Pezizomycotina</taxon>
        <taxon>Dothideomycetes</taxon>
        <taxon>Pleosporomycetidae</taxon>
        <taxon>Pleosporales</taxon>
        <taxon>Massarineae</taxon>
        <taxon>Periconiaceae</taxon>
        <taxon>Periconia</taxon>
    </lineage>
</organism>
<dbReference type="Proteomes" id="UP000244855">
    <property type="component" value="Unassembled WGS sequence"/>
</dbReference>
<evidence type="ECO:0000256" key="1">
    <source>
        <dbReference type="SAM" id="Phobius"/>
    </source>
</evidence>
<evidence type="ECO:0000313" key="3">
    <source>
        <dbReference type="Proteomes" id="UP000244855"/>
    </source>
</evidence>
<sequence>MSRNTSHLGRGADTQCNVGTCRLDAGKRSPPLPHAERHRFLFAWTVTPQERDTMLLACVLACVPIYLCVFLSVCCCVYSASVNGNPNKSASICPPHVKCKFHDLVSHGAAHDRFFSW</sequence>